<proteinExistence type="predicted"/>
<keyword evidence="3" id="KW-1185">Reference proteome</keyword>
<sequence>MPQESLIPALDDLLVVERVAPGEDALVKALLRLALPWVPPEVPLPVVLVTAIEHDAIGGLTAEVLLFDGGRAGLWFPPPLAPGAPQRVRLLDGERQVPIGYDRARRVWRRYPDLALLTGDAREALARLDVDDAEYLHKAEKRREAARRAAETRRRNRLAREAAEGGAGGRGGA</sequence>
<protein>
    <submittedName>
        <fullName evidence="2">Uncharacterized protein</fullName>
    </submittedName>
</protein>
<evidence type="ECO:0000313" key="3">
    <source>
        <dbReference type="Proteomes" id="UP001549119"/>
    </source>
</evidence>
<gene>
    <name evidence="2" type="ORF">ABIC20_003420</name>
</gene>
<dbReference type="RefSeq" id="WP_059409974.1">
    <property type="nucleotide sequence ID" value="NZ_JAZBNP010000001.1"/>
</dbReference>
<reference evidence="2 3" key="1">
    <citation type="submission" date="2024-06" db="EMBL/GenBank/DDBJ databases">
        <title>Genomics of switchgrass bacterial isolates.</title>
        <authorList>
            <person name="Shade A."/>
        </authorList>
    </citation>
    <scope>NUCLEOTIDE SEQUENCE [LARGE SCALE GENOMIC DNA]</scope>
    <source>
        <strain evidence="2 3">PvP084</strain>
    </source>
</reference>
<feature type="region of interest" description="Disordered" evidence="1">
    <location>
        <begin position="146"/>
        <end position="173"/>
    </location>
</feature>
<dbReference type="Proteomes" id="UP001549119">
    <property type="component" value="Unassembled WGS sequence"/>
</dbReference>
<dbReference type="EMBL" id="JBEPNW010000002">
    <property type="protein sequence ID" value="MET3866111.1"/>
    <property type="molecule type" value="Genomic_DNA"/>
</dbReference>
<feature type="compositionally biased region" description="Basic and acidic residues" evidence="1">
    <location>
        <begin position="146"/>
        <end position="163"/>
    </location>
</feature>
<evidence type="ECO:0000256" key="1">
    <source>
        <dbReference type="SAM" id="MobiDB-lite"/>
    </source>
</evidence>
<accession>A0ABV2NHW9</accession>
<evidence type="ECO:0000313" key="2">
    <source>
        <dbReference type="EMBL" id="MET3866111.1"/>
    </source>
</evidence>
<organism evidence="2 3">
    <name type="scientific">Methylobacterium radiotolerans</name>
    <dbReference type="NCBI Taxonomy" id="31998"/>
    <lineage>
        <taxon>Bacteria</taxon>
        <taxon>Pseudomonadati</taxon>
        <taxon>Pseudomonadota</taxon>
        <taxon>Alphaproteobacteria</taxon>
        <taxon>Hyphomicrobiales</taxon>
        <taxon>Methylobacteriaceae</taxon>
        <taxon>Methylobacterium</taxon>
    </lineage>
</organism>
<comment type="caution">
    <text evidence="2">The sequence shown here is derived from an EMBL/GenBank/DDBJ whole genome shotgun (WGS) entry which is preliminary data.</text>
</comment>
<name>A0ABV2NHW9_9HYPH</name>